<proteinExistence type="predicted"/>
<name>A0ABP0G8W5_CLALP</name>
<evidence type="ECO:0000313" key="1">
    <source>
        <dbReference type="EMBL" id="CAK8687244.1"/>
    </source>
</evidence>
<evidence type="ECO:0000313" key="2">
    <source>
        <dbReference type="Proteomes" id="UP001642483"/>
    </source>
</evidence>
<gene>
    <name evidence="1" type="ORF">CVLEPA_LOCUS19321</name>
</gene>
<keyword evidence="2" id="KW-1185">Reference proteome</keyword>
<protein>
    <submittedName>
        <fullName evidence="1">Uncharacterized protein</fullName>
    </submittedName>
</protein>
<dbReference type="EMBL" id="CAWYQH010000104">
    <property type="protein sequence ID" value="CAK8687244.1"/>
    <property type="molecule type" value="Genomic_DNA"/>
</dbReference>
<organism evidence="1 2">
    <name type="scientific">Clavelina lepadiformis</name>
    <name type="common">Light-bulb sea squirt</name>
    <name type="synonym">Ascidia lepadiformis</name>
    <dbReference type="NCBI Taxonomy" id="159417"/>
    <lineage>
        <taxon>Eukaryota</taxon>
        <taxon>Metazoa</taxon>
        <taxon>Chordata</taxon>
        <taxon>Tunicata</taxon>
        <taxon>Ascidiacea</taxon>
        <taxon>Aplousobranchia</taxon>
        <taxon>Clavelinidae</taxon>
        <taxon>Clavelina</taxon>
    </lineage>
</organism>
<reference evidence="1 2" key="1">
    <citation type="submission" date="2024-02" db="EMBL/GenBank/DDBJ databases">
        <authorList>
            <person name="Daric V."/>
            <person name="Darras S."/>
        </authorList>
    </citation>
    <scope>NUCLEOTIDE SEQUENCE [LARGE SCALE GENOMIC DNA]</scope>
</reference>
<accession>A0ABP0G8W5</accession>
<sequence length="125" mass="14211">MIQTTASFYAKLYACTKTNACTKNAFLKEINPETSLILKQPLAVEEMENAVKTMKKGVNEAAPKPPAATKQLEELYRQRNRFRQVTPRLFRELRQQPGFSGNSNGKKKAPKLNPMATKLVRGLWR</sequence>
<dbReference type="Proteomes" id="UP001642483">
    <property type="component" value="Unassembled WGS sequence"/>
</dbReference>
<comment type="caution">
    <text evidence="1">The sequence shown here is derived from an EMBL/GenBank/DDBJ whole genome shotgun (WGS) entry which is preliminary data.</text>
</comment>